<feature type="site" description="Important for catalytic activity" evidence="15">
    <location>
        <position position="31"/>
    </location>
</feature>
<feature type="binding site" evidence="12">
    <location>
        <position position="477"/>
    </location>
    <ligand>
        <name>substrate</name>
    </ligand>
</feature>
<comment type="similarity">
    <text evidence="1 16">Belongs to the transketolase family.</text>
</comment>
<evidence type="ECO:0000256" key="14">
    <source>
        <dbReference type="PIRSR" id="PIRSR605478-4"/>
    </source>
</evidence>
<dbReference type="PANTHER" id="PTHR43522">
    <property type="entry name" value="TRANSKETOLASE"/>
    <property type="match status" value="1"/>
</dbReference>
<dbReference type="PROSITE" id="PS00801">
    <property type="entry name" value="TRANSKETOLASE_1"/>
    <property type="match status" value="1"/>
</dbReference>
<proteinExistence type="inferred from homology"/>
<dbReference type="PANTHER" id="PTHR43522:SF2">
    <property type="entry name" value="TRANSKETOLASE 1-RELATED"/>
    <property type="match status" value="1"/>
</dbReference>
<evidence type="ECO:0000313" key="19">
    <source>
        <dbReference type="Proteomes" id="UP000028123"/>
    </source>
</evidence>
<dbReference type="InterPro" id="IPR005475">
    <property type="entry name" value="Transketolase-like_Pyr-bd"/>
</dbReference>
<evidence type="ECO:0000256" key="6">
    <source>
        <dbReference type="ARBA" id="ARBA00022723"/>
    </source>
</evidence>
<dbReference type="SUPFAM" id="SSF52518">
    <property type="entry name" value="Thiamin diphosphate-binding fold (THDP-binding)"/>
    <property type="match status" value="2"/>
</dbReference>
<feature type="binding site" evidence="13">
    <location>
        <position position="71"/>
    </location>
    <ligand>
        <name>thiamine diphosphate</name>
        <dbReference type="ChEBI" id="CHEBI:58937"/>
    </ligand>
</feature>
<dbReference type="NCBIfam" id="TIGR00232">
    <property type="entry name" value="tktlase_bact"/>
    <property type="match status" value="1"/>
</dbReference>
<feature type="binding site" evidence="13">
    <location>
        <position position="441"/>
    </location>
    <ligand>
        <name>thiamine diphosphate</name>
        <dbReference type="ChEBI" id="CHEBI:58937"/>
    </ligand>
</feature>
<dbReference type="InterPro" id="IPR055152">
    <property type="entry name" value="Transketolase-like_C_2"/>
</dbReference>
<dbReference type="PROSITE" id="PS00802">
    <property type="entry name" value="TRANSKETOLASE_2"/>
    <property type="match status" value="1"/>
</dbReference>
<evidence type="ECO:0000256" key="10">
    <source>
        <dbReference type="NCBIfam" id="TIGR00232"/>
    </source>
</evidence>
<evidence type="ECO:0000256" key="16">
    <source>
        <dbReference type="RuleBase" id="RU004996"/>
    </source>
</evidence>
<dbReference type="FunFam" id="3.40.50.970:FF:000004">
    <property type="entry name" value="Transketolase"/>
    <property type="match status" value="1"/>
</dbReference>
<accession>A0A081PB39</accession>
<dbReference type="SUPFAM" id="SSF52922">
    <property type="entry name" value="TK C-terminal domain-like"/>
    <property type="match status" value="1"/>
</dbReference>
<reference evidence="18 19" key="1">
    <citation type="submission" date="2014-06" db="EMBL/GenBank/DDBJ databases">
        <title>Draft genome sequence of Paenibacillus sp. MSt1.</title>
        <authorList>
            <person name="Aw Y.K."/>
            <person name="Ong K.S."/>
            <person name="Gan H.M."/>
            <person name="Lee S.M."/>
        </authorList>
    </citation>
    <scope>NUCLEOTIDE SEQUENCE [LARGE SCALE GENOMIC DNA]</scope>
    <source>
        <strain evidence="18 19">MSt1</strain>
    </source>
</reference>
<keyword evidence="8 13" id="KW-0786">Thiamine pyrophosphate</keyword>
<comment type="cofactor">
    <cofactor evidence="14">
        <name>Mg(2+)</name>
        <dbReference type="ChEBI" id="CHEBI:18420"/>
    </cofactor>
    <text evidence="14">Binds 1 Mg(2+) ion per subunit. Can also utilize other divalent metal cations, such as Ca(2+), Mn(2+) and Co(2+).</text>
</comment>
<comment type="cofactor">
    <cofactor evidence="16">
        <name>Mg(2+)</name>
        <dbReference type="ChEBI" id="CHEBI:18420"/>
    </cofactor>
    <cofactor evidence="16">
        <name>Ca(2+)</name>
        <dbReference type="ChEBI" id="CHEBI:29108"/>
    </cofactor>
    <cofactor evidence="16">
        <name>Mn(2+)</name>
        <dbReference type="ChEBI" id="CHEBI:29035"/>
    </cofactor>
    <cofactor evidence="16">
        <name>Co(2+)</name>
        <dbReference type="ChEBI" id="CHEBI:48828"/>
    </cofactor>
    <text evidence="16">Binds 1 Mg(2+) ion per subunit. Can also utilize other divalent metal cations, such as Ca(2+), Mn(2+) and Co(2+).</text>
</comment>
<dbReference type="InterPro" id="IPR009014">
    <property type="entry name" value="Transketo_C/PFOR_II"/>
</dbReference>
<feature type="site" description="Important for catalytic activity" evidence="15">
    <location>
        <position position="268"/>
    </location>
</feature>
<evidence type="ECO:0000256" key="9">
    <source>
        <dbReference type="ARBA" id="ARBA00049473"/>
    </source>
</evidence>
<dbReference type="AlphaFoldDB" id="A0A081PB39"/>
<evidence type="ECO:0000256" key="1">
    <source>
        <dbReference type="ARBA" id="ARBA00007131"/>
    </source>
</evidence>
<dbReference type="Pfam" id="PF22613">
    <property type="entry name" value="Transketolase_C_1"/>
    <property type="match status" value="1"/>
</dbReference>
<comment type="caution">
    <text evidence="18">The sequence shown here is derived from an EMBL/GenBank/DDBJ whole genome shotgun (WGS) entry which is preliminary data.</text>
</comment>
<dbReference type="Pfam" id="PF02779">
    <property type="entry name" value="Transket_pyr"/>
    <property type="match status" value="1"/>
</dbReference>
<evidence type="ECO:0000256" key="15">
    <source>
        <dbReference type="PIRSR" id="PIRSR605478-5"/>
    </source>
</evidence>
<dbReference type="InterPro" id="IPR020826">
    <property type="entry name" value="Transketolase_BS"/>
</dbReference>
<feature type="binding site" evidence="12">
    <location>
        <position position="31"/>
    </location>
    <ligand>
        <name>substrate</name>
    </ligand>
</feature>
<dbReference type="GO" id="GO:0005829">
    <property type="term" value="C:cytosol"/>
    <property type="evidence" value="ECO:0007669"/>
    <property type="project" value="TreeGrafter"/>
</dbReference>
<feature type="binding site" evidence="13">
    <location>
        <position position="268"/>
    </location>
    <ligand>
        <name>thiamine diphosphate</name>
        <dbReference type="ChEBI" id="CHEBI:58937"/>
    </ligand>
</feature>
<dbReference type="GO" id="GO:0006098">
    <property type="term" value="P:pentose-phosphate shunt"/>
    <property type="evidence" value="ECO:0007669"/>
    <property type="project" value="TreeGrafter"/>
</dbReference>
<evidence type="ECO:0000256" key="2">
    <source>
        <dbReference type="ARBA" id="ARBA00011738"/>
    </source>
</evidence>
<comment type="function">
    <text evidence="16">Catalyzes the transfer of a two-carbon ketol group from a ketose donor to an aldose acceptor, via a covalent intermediate with the cofactor thiamine pyrophosphate.</text>
</comment>
<dbReference type="InterPro" id="IPR049557">
    <property type="entry name" value="Transketolase_CS"/>
</dbReference>
<feature type="binding site" evidence="12">
    <location>
        <position position="465"/>
    </location>
    <ligand>
        <name>substrate</name>
    </ligand>
</feature>
<feature type="binding site" evidence="12">
    <location>
        <position position="473"/>
    </location>
    <ligand>
        <name>substrate</name>
    </ligand>
</feature>
<feature type="binding site" evidence="12">
    <location>
        <position position="524"/>
    </location>
    <ligand>
        <name>substrate</name>
    </ligand>
</feature>
<gene>
    <name evidence="18" type="ORF">ET33_00365</name>
</gene>
<feature type="active site" description="Proton donor" evidence="11">
    <location>
        <position position="415"/>
    </location>
</feature>
<evidence type="ECO:0000256" key="4">
    <source>
        <dbReference type="ARBA" id="ARBA00016662"/>
    </source>
</evidence>
<keyword evidence="16" id="KW-0106">Calcium</keyword>
<feature type="binding site" evidence="14">
    <location>
        <position position="192"/>
    </location>
    <ligand>
        <name>Mg(2+)</name>
        <dbReference type="ChEBI" id="CHEBI:18420"/>
    </ligand>
</feature>
<comment type="subunit">
    <text evidence="2 16">Homodimer.</text>
</comment>
<feature type="binding site" evidence="13">
    <location>
        <position position="190"/>
    </location>
    <ligand>
        <name>thiamine diphosphate</name>
        <dbReference type="ChEBI" id="CHEBI:58937"/>
    </ligand>
</feature>
<evidence type="ECO:0000256" key="12">
    <source>
        <dbReference type="PIRSR" id="PIRSR605478-2"/>
    </source>
</evidence>
<protein>
    <recommendedName>
        <fullName evidence="4 10">Transketolase</fullName>
        <ecNumber evidence="3 10">2.2.1.1</ecNumber>
    </recommendedName>
</protein>
<dbReference type="Pfam" id="PF00456">
    <property type="entry name" value="Transketolase_N"/>
    <property type="match status" value="1"/>
</dbReference>
<dbReference type="InterPro" id="IPR005478">
    <property type="entry name" value="Transketolase_bac-like"/>
</dbReference>
<feature type="binding site" evidence="14">
    <location>
        <position position="160"/>
    </location>
    <ligand>
        <name>Mg(2+)</name>
        <dbReference type="ChEBI" id="CHEBI:18420"/>
    </ligand>
</feature>
<dbReference type="FunFam" id="3.40.50.970:FF:000003">
    <property type="entry name" value="Transketolase"/>
    <property type="match status" value="1"/>
</dbReference>
<dbReference type="GO" id="GO:0046872">
    <property type="term" value="F:metal ion binding"/>
    <property type="evidence" value="ECO:0007669"/>
    <property type="project" value="UniProtKB-KW"/>
</dbReference>
<feature type="binding site" evidence="12">
    <location>
        <position position="361"/>
    </location>
    <ligand>
        <name>substrate</name>
    </ligand>
</feature>
<dbReference type="EC" id="2.2.1.1" evidence="3 10"/>
<dbReference type="SMART" id="SM00861">
    <property type="entry name" value="Transket_pyr"/>
    <property type="match status" value="1"/>
</dbReference>
<organism evidence="18 19">
    <name type="scientific">Paenibacillus tyrfis</name>
    <dbReference type="NCBI Taxonomy" id="1501230"/>
    <lineage>
        <taxon>Bacteria</taxon>
        <taxon>Bacillati</taxon>
        <taxon>Bacillota</taxon>
        <taxon>Bacilli</taxon>
        <taxon>Bacillales</taxon>
        <taxon>Paenibacillaceae</taxon>
        <taxon>Paenibacillus</taxon>
    </lineage>
</organism>
<dbReference type="EMBL" id="JNVM01000001">
    <property type="protein sequence ID" value="KEQ27912.1"/>
    <property type="molecule type" value="Genomic_DNA"/>
</dbReference>
<evidence type="ECO:0000256" key="11">
    <source>
        <dbReference type="PIRSR" id="PIRSR605478-1"/>
    </source>
</evidence>
<feature type="binding site" evidence="12">
    <location>
        <position position="268"/>
    </location>
    <ligand>
        <name>substrate</name>
    </ligand>
</feature>
<keyword evidence="7 14" id="KW-0460">Magnesium</keyword>
<dbReference type="Gene3D" id="3.40.50.920">
    <property type="match status" value="1"/>
</dbReference>
<dbReference type="CDD" id="cd07033">
    <property type="entry name" value="TPP_PYR_DXS_TK_like"/>
    <property type="match status" value="1"/>
</dbReference>
<feature type="binding site" evidence="13">
    <location>
        <begin position="119"/>
        <end position="121"/>
    </location>
    <ligand>
        <name>thiamine diphosphate</name>
        <dbReference type="ChEBI" id="CHEBI:58937"/>
    </ligand>
</feature>
<evidence type="ECO:0000256" key="8">
    <source>
        <dbReference type="ARBA" id="ARBA00023052"/>
    </source>
</evidence>
<dbReference type="FunFam" id="3.40.50.920:FF:000003">
    <property type="entry name" value="Transketolase"/>
    <property type="match status" value="1"/>
</dbReference>
<feature type="binding site" evidence="14">
    <location>
        <position position="190"/>
    </location>
    <ligand>
        <name>Mg(2+)</name>
        <dbReference type="ChEBI" id="CHEBI:18420"/>
    </ligand>
</feature>
<dbReference type="Proteomes" id="UP000028123">
    <property type="component" value="Unassembled WGS sequence"/>
</dbReference>
<evidence type="ECO:0000259" key="17">
    <source>
        <dbReference type="SMART" id="SM00861"/>
    </source>
</evidence>
<evidence type="ECO:0000256" key="13">
    <source>
        <dbReference type="PIRSR" id="PIRSR605478-3"/>
    </source>
</evidence>
<dbReference type="InterPro" id="IPR029061">
    <property type="entry name" value="THDP-binding"/>
</dbReference>
<feature type="domain" description="Transketolase-like pyrimidine-binding" evidence="17">
    <location>
        <begin position="358"/>
        <end position="529"/>
    </location>
</feature>
<dbReference type="eggNOG" id="COG0021">
    <property type="taxonomic scope" value="Bacteria"/>
</dbReference>
<dbReference type="Gene3D" id="3.40.50.970">
    <property type="match status" value="2"/>
</dbReference>
<comment type="catalytic activity">
    <reaction evidence="9 16">
        <text>D-sedoheptulose 7-phosphate + D-glyceraldehyde 3-phosphate = aldehydo-D-ribose 5-phosphate + D-xylulose 5-phosphate</text>
        <dbReference type="Rhea" id="RHEA:10508"/>
        <dbReference type="ChEBI" id="CHEBI:57483"/>
        <dbReference type="ChEBI" id="CHEBI:57737"/>
        <dbReference type="ChEBI" id="CHEBI:58273"/>
        <dbReference type="ChEBI" id="CHEBI:59776"/>
        <dbReference type="EC" id="2.2.1.1"/>
    </reaction>
</comment>
<dbReference type="CDD" id="cd02012">
    <property type="entry name" value="TPP_TK"/>
    <property type="match status" value="1"/>
</dbReference>
<dbReference type="InterPro" id="IPR033247">
    <property type="entry name" value="Transketolase_fam"/>
</dbReference>
<evidence type="ECO:0000313" key="18">
    <source>
        <dbReference type="EMBL" id="KEQ27912.1"/>
    </source>
</evidence>
<feature type="binding site" evidence="12">
    <location>
        <position position="388"/>
    </location>
    <ligand>
        <name>substrate</name>
    </ligand>
</feature>
<dbReference type="InterPro" id="IPR005474">
    <property type="entry name" value="Transketolase_N"/>
</dbReference>
<sequence>MTVSNKTIEQLSVDTIRTLSIDAIEKAKSGHPGMPMGAAPMGYELFAKLMKHNPDQPTWINRDRFVLSAGHGSMLLYSLLHLSGYDLPMEELKQFRQWGSLTPGHPEVGHTPGVDATTGPLGQGLGMAVGMAMAEAHLAAVYNREQYRVIDHYTYAICGDGDLMEGISSESASLAGHLKLGKLIVLYDSNDISLDGELNLSFSENVAQRFEGYGWQVLRVEDGNDLEAIHKAVLEAQADYRPTLIEVKTVIGYGSPNKAGKGGHAGPHGSPLGVDEVVLTKKAYGWDEAQHFHVPDEVSQHFADVKSKGVQAYEAWKQLVADYAKAHPELAKQFEAASSDELPAGWDKDIPSDVSADKGTRTASGTVLNAIAKNVPWLVGGSADLESSTMTHMKDLGVLTTKDYSGRNIYFGVREFGMGAATNGMLLHGGVRVFCGTFFVFSDYLRPAIRLASIMNVPAIYVFTHDSIGVGEDGPTHEPIEQLAALRVIPGVTVLRPADGPETAAAWRYAVENKKGPVALIFSRQAAPTLDGTANGAVDRGAYVLSDAAGGKPQAQIIATGTEVQLAMAAQKQLAEEGIAVRVISMPSWELFDKQSQEYKDSVILPEVKARLAVEMGHSFGWERYVGEQGDVLGINKFGASAPGPIVIREYGFTVDNVVARVKALLK</sequence>
<evidence type="ECO:0000256" key="3">
    <source>
        <dbReference type="ARBA" id="ARBA00013152"/>
    </source>
</evidence>
<dbReference type="OrthoDB" id="8732661at2"/>
<keyword evidence="5 16" id="KW-0808">Transferase</keyword>
<dbReference type="RefSeq" id="WP_036675100.1">
    <property type="nucleotide sequence ID" value="NZ_FYEP01000026.1"/>
</dbReference>
<evidence type="ECO:0000256" key="7">
    <source>
        <dbReference type="ARBA" id="ARBA00022842"/>
    </source>
</evidence>
<dbReference type="GO" id="GO:0004802">
    <property type="term" value="F:transketolase activity"/>
    <property type="evidence" value="ECO:0007669"/>
    <property type="project" value="UniProtKB-UniRule"/>
</dbReference>
<keyword evidence="19" id="KW-1185">Reference proteome</keyword>
<name>A0A081PB39_9BACL</name>
<comment type="cofactor">
    <cofactor evidence="13">
        <name>thiamine diphosphate</name>
        <dbReference type="ChEBI" id="CHEBI:58937"/>
    </cofactor>
    <text evidence="13">Binds 1 thiamine pyrophosphate per subunit. During the reaction, the substrate forms a covalent intermediate with the cofactor.</text>
</comment>
<evidence type="ECO:0000256" key="5">
    <source>
        <dbReference type="ARBA" id="ARBA00022679"/>
    </source>
</evidence>
<feature type="binding site" evidence="13">
    <location>
        <position position="161"/>
    </location>
    <ligand>
        <name>thiamine diphosphate</name>
        <dbReference type="ChEBI" id="CHEBI:58937"/>
    </ligand>
</feature>
<keyword evidence="6 14" id="KW-0479">Metal-binding</keyword>